<proteinExistence type="predicted"/>
<accession>Q6WHW1</accession>
<dbReference type="Proteomes" id="UP000001785">
    <property type="component" value="Segment"/>
</dbReference>
<dbReference type="OrthoDB" id="18321at10239"/>
<dbReference type="EMBL" id="AY283928">
    <property type="protein sequence ID" value="AAQ64262.1"/>
    <property type="molecule type" value="Genomic_DNA"/>
</dbReference>
<name>Q6WHW1_BPKVM</name>
<organismHost>
    <name type="scientific">Vibrio parahaemolyticus</name>
    <dbReference type="NCBI Taxonomy" id="670"/>
</organismHost>
<protein>
    <submittedName>
        <fullName evidence="1">Uncharacterized protein</fullName>
    </submittedName>
</protein>
<sequence>MRNAIQDGVGEMSQALYDAVKAYNDEHGYSNEPDSMYETFVECLSKRIVQEETESEHRWYDVRSVVHAVDIDGTERYFQTFDYHITGDNCASDMDLDMPTLDDVTEVHPHQVTMTVYK</sequence>
<reference evidence="1 2" key="1">
    <citation type="journal article" date="2003" name="J. Bacteriol.">
        <title>Complete genome sequence of the broad-host-range vibriophage KVP40: comparative genomics of a T4-related bacteriophage.</title>
        <authorList>
            <person name="Miller E."/>
            <person name="Heidelberg J."/>
            <person name="Eisen J."/>
            <person name="Nelson W."/>
            <person name="Durkin A."/>
            <person name="Ciecko A."/>
            <person name="Feldblyum T."/>
            <person name="White O."/>
            <person name="Paulsen I."/>
            <person name="Nierman W."/>
            <person name="Lee J."/>
            <person name="Szczypinski B."/>
            <person name="Fraser C."/>
        </authorList>
    </citation>
    <scope>NUCLEOTIDE SEQUENCE</scope>
    <source>
        <strain evidence="2">Isolate Vibrio parahaemolyticus/Japan/Matsuzaki /1991</strain>
    </source>
</reference>
<organism evidence="1 2">
    <name type="scientific">Vibrio phage KVP40 (isolate Vibrio parahaemolyticus/Japan/Matsuzaki/1991)</name>
    <name type="common">KVP40</name>
    <name type="synonym">Bacteriophage KVP40</name>
    <dbReference type="NCBI Taxonomy" id="75320"/>
    <lineage>
        <taxon>Viruses</taxon>
        <taxon>Duplodnaviria</taxon>
        <taxon>Heunggongvirae</taxon>
        <taxon>Uroviricota</taxon>
        <taxon>Caudoviricetes</taxon>
        <taxon>Pantevenvirales</taxon>
        <taxon>Straboviridae</taxon>
        <taxon>Schizotequatrovirus</taxon>
        <taxon>Schizotequatrovirus KVP40</taxon>
    </lineage>
</organism>
<dbReference type="RefSeq" id="NP_899439.1">
    <property type="nucleotide sequence ID" value="NC_005083.2"/>
</dbReference>
<gene>
    <name evidence="1" type="ORF">KVP40.0193</name>
</gene>
<dbReference type="GeneID" id="2545845"/>
<dbReference type="KEGG" id="vg:2545845"/>
<evidence type="ECO:0000313" key="1">
    <source>
        <dbReference type="EMBL" id="AAQ64262.1"/>
    </source>
</evidence>
<evidence type="ECO:0000313" key="2">
    <source>
        <dbReference type="Proteomes" id="UP000001785"/>
    </source>
</evidence>
<keyword evidence="2" id="KW-1185">Reference proteome</keyword>